<organism evidence="1 2">
    <name type="scientific">Parahaliea aestuarii</name>
    <dbReference type="NCBI Taxonomy" id="1852021"/>
    <lineage>
        <taxon>Bacteria</taxon>
        <taxon>Pseudomonadati</taxon>
        <taxon>Pseudomonadota</taxon>
        <taxon>Gammaproteobacteria</taxon>
        <taxon>Cellvibrionales</taxon>
        <taxon>Halieaceae</taxon>
        <taxon>Parahaliea</taxon>
    </lineage>
</organism>
<sequence length="194" mass="22345">MFFMLFKYRSLDNFQNFVDIILNSRVYASSYFDLNDPMEGLYTYDEGSINLEMVKKIKGEKTKLRICSLSRRSDSTLMWSHYADGHKGVAIGLVVNETYEIRPVRYEGLSYVQNATNYGSHETAKNILSCKLEPWFYEEEERVFVTDSSYIDVSIKSILLGSKMKGRTKGLVKKLVQNLNPDILISESNIDTVL</sequence>
<keyword evidence="2" id="KW-1185">Reference proteome</keyword>
<name>A0A5C8ZN88_9GAMM</name>
<accession>A0A5C8ZN88</accession>
<reference evidence="1 2" key="1">
    <citation type="submission" date="2019-08" db="EMBL/GenBank/DDBJ databases">
        <title>Parahaliea maris sp. nov., isolated from the surface seawater.</title>
        <authorList>
            <person name="Liu Y."/>
        </authorList>
    </citation>
    <scope>NUCLEOTIDE SEQUENCE [LARGE SCALE GENOMIC DNA]</scope>
    <source>
        <strain evidence="1 2">S2-26</strain>
    </source>
</reference>
<dbReference type="OrthoDB" id="4119964at2"/>
<gene>
    <name evidence="1" type="ORF">FVW59_18985</name>
</gene>
<dbReference type="AlphaFoldDB" id="A0A5C8ZN88"/>
<dbReference type="Proteomes" id="UP000321933">
    <property type="component" value="Unassembled WGS sequence"/>
</dbReference>
<evidence type="ECO:0000313" key="2">
    <source>
        <dbReference type="Proteomes" id="UP000321933"/>
    </source>
</evidence>
<protein>
    <submittedName>
        <fullName evidence="1">DUF2971 domain-containing protein</fullName>
    </submittedName>
</protein>
<dbReference type="Pfam" id="PF11185">
    <property type="entry name" value="DUF2971"/>
    <property type="match status" value="1"/>
</dbReference>
<proteinExistence type="predicted"/>
<dbReference type="EMBL" id="VRYZ01000010">
    <property type="protein sequence ID" value="TXS89222.1"/>
    <property type="molecule type" value="Genomic_DNA"/>
</dbReference>
<comment type="caution">
    <text evidence="1">The sequence shown here is derived from an EMBL/GenBank/DDBJ whole genome shotgun (WGS) entry which is preliminary data.</text>
</comment>
<dbReference type="InterPro" id="IPR021352">
    <property type="entry name" value="DUF2971"/>
</dbReference>
<evidence type="ECO:0000313" key="1">
    <source>
        <dbReference type="EMBL" id="TXS89222.1"/>
    </source>
</evidence>